<dbReference type="Gene3D" id="3.40.50.10490">
    <property type="entry name" value="Glucose-6-phosphate isomerase like protein, domain 1"/>
    <property type="match status" value="1"/>
</dbReference>
<dbReference type="InterPro" id="IPR036388">
    <property type="entry name" value="WH-like_DNA-bd_sf"/>
</dbReference>
<protein>
    <submittedName>
        <fullName evidence="2">Helix-turn-helix domain, rpiR family</fullName>
    </submittedName>
</protein>
<dbReference type="InterPro" id="IPR000281">
    <property type="entry name" value="HTH_RpiR"/>
</dbReference>
<dbReference type="AlphaFoldDB" id="A0A5K1IWY5"/>
<reference evidence="2 3" key="1">
    <citation type="submission" date="2019-10" db="EMBL/GenBank/DDBJ databases">
        <authorList>
            <person name="Wolf R A."/>
        </authorList>
    </citation>
    <scope>NUCLEOTIDE SEQUENCE [LARGE SCALE GENOMIC DNA]</scope>
    <source>
        <strain evidence="2">Collinsella_aerofaciens_AK_138A</strain>
    </source>
</reference>
<dbReference type="SUPFAM" id="SSF46689">
    <property type="entry name" value="Homeodomain-like"/>
    <property type="match status" value="1"/>
</dbReference>
<dbReference type="PANTHER" id="PTHR30514:SF1">
    <property type="entry name" value="HTH-TYPE TRANSCRIPTIONAL REGULATOR HEXR-RELATED"/>
    <property type="match status" value="1"/>
</dbReference>
<dbReference type="Gene3D" id="1.10.10.10">
    <property type="entry name" value="Winged helix-like DNA-binding domain superfamily/Winged helix DNA-binding domain"/>
    <property type="match status" value="1"/>
</dbReference>
<dbReference type="PANTHER" id="PTHR30514">
    <property type="entry name" value="GLUCOKINASE"/>
    <property type="match status" value="1"/>
</dbReference>
<dbReference type="Proteomes" id="UP000330807">
    <property type="component" value="Unassembled WGS sequence"/>
</dbReference>
<organism evidence="2 3">
    <name type="scientific">Collinsella aerofaciens</name>
    <dbReference type="NCBI Taxonomy" id="74426"/>
    <lineage>
        <taxon>Bacteria</taxon>
        <taxon>Bacillati</taxon>
        <taxon>Actinomycetota</taxon>
        <taxon>Coriobacteriia</taxon>
        <taxon>Coriobacteriales</taxon>
        <taxon>Coriobacteriaceae</taxon>
        <taxon>Collinsella</taxon>
    </lineage>
</organism>
<proteinExistence type="predicted"/>
<name>A0A5K1IWY5_9ACTN</name>
<dbReference type="InterPro" id="IPR046348">
    <property type="entry name" value="SIS_dom_sf"/>
</dbReference>
<dbReference type="Pfam" id="PF01418">
    <property type="entry name" value="HTH_6"/>
    <property type="match status" value="1"/>
</dbReference>
<dbReference type="GO" id="GO:1901135">
    <property type="term" value="P:carbohydrate derivative metabolic process"/>
    <property type="evidence" value="ECO:0007669"/>
    <property type="project" value="InterPro"/>
</dbReference>
<dbReference type="PROSITE" id="PS51071">
    <property type="entry name" value="HTH_RPIR"/>
    <property type="match status" value="1"/>
</dbReference>
<evidence type="ECO:0000259" key="1">
    <source>
        <dbReference type="PROSITE" id="PS51071"/>
    </source>
</evidence>
<gene>
    <name evidence="2" type="ORF">LMKDKBCB_01571</name>
</gene>
<dbReference type="SUPFAM" id="SSF53697">
    <property type="entry name" value="SIS domain"/>
    <property type="match status" value="1"/>
</dbReference>
<dbReference type="EMBL" id="CABWIH010000032">
    <property type="protein sequence ID" value="VWL93614.1"/>
    <property type="molecule type" value="Genomic_DNA"/>
</dbReference>
<dbReference type="InterPro" id="IPR047640">
    <property type="entry name" value="RpiR-like"/>
</dbReference>
<dbReference type="GO" id="GO:0003677">
    <property type="term" value="F:DNA binding"/>
    <property type="evidence" value="ECO:0007669"/>
    <property type="project" value="InterPro"/>
</dbReference>
<evidence type="ECO:0000313" key="2">
    <source>
        <dbReference type="EMBL" id="VWL93614.1"/>
    </source>
</evidence>
<accession>A0A5K1IWY5</accession>
<dbReference type="RefSeq" id="WP_156063215.1">
    <property type="nucleotide sequence ID" value="NZ_CABWIH010000032.1"/>
</dbReference>
<dbReference type="InterPro" id="IPR009057">
    <property type="entry name" value="Homeodomain-like_sf"/>
</dbReference>
<sequence length="283" mass="32126">MGAEVDESVRAPEDSRPSIRHFSLMNSLLAVVNRSPHDSMDSTLARYFLERFDRLADLNVYDIAEECYTSRSGIRRFCQSIGLDNFSDLKSYAWEWSRHRRLFSRYTDHENYRDYLVAALAEMDRTINEAVPEETLDRLARLLYRSRRIVILTSDFSSGAVRQFQQSMLYLHKVIDIVTDSTGDITQLEALTGDDALVVISEHGNYARAVRATLVDSPVVSVLVTVDADGETMANFAHAVRLSPASATEGRTVFAQYGITYLLDLLYNRYFVLYGGSELARFA</sequence>
<evidence type="ECO:0000313" key="3">
    <source>
        <dbReference type="Proteomes" id="UP000330807"/>
    </source>
</evidence>
<dbReference type="GO" id="GO:0003700">
    <property type="term" value="F:DNA-binding transcription factor activity"/>
    <property type="evidence" value="ECO:0007669"/>
    <property type="project" value="InterPro"/>
</dbReference>
<feature type="domain" description="HTH rpiR-type" evidence="1">
    <location>
        <begin position="24"/>
        <end position="100"/>
    </location>
</feature>
<dbReference type="GO" id="GO:0097367">
    <property type="term" value="F:carbohydrate derivative binding"/>
    <property type="evidence" value="ECO:0007669"/>
    <property type="project" value="InterPro"/>
</dbReference>